<organism evidence="1 2">
    <name type="scientific">Frigoriglobus tundricola</name>
    <dbReference type="NCBI Taxonomy" id="2774151"/>
    <lineage>
        <taxon>Bacteria</taxon>
        <taxon>Pseudomonadati</taxon>
        <taxon>Planctomycetota</taxon>
        <taxon>Planctomycetia</taxon>
        <taxon>Gemmatales</taxon>
        <taxon>Gemmataceae</taxon>
        <taxon>Frigoriglobus</taxon>
    </lineage>
</organism>
<gene>
    <name evidence="1" type="ORF">FTUN_8319</name>
</gene>
<protein>
    <submittedName>
        <fullName evidence="1">Uncharacterized protein</fullName>
    </submittedName>
</protein>
<dbReference type="AlphaFoldDB" id="A0A6M5Z4G9"/>
<reference evidence="2" key="1">
    <citation type="submission" date="2020-05" db="EMBL/GenBank/DDBJ databases">
        <title>Frigoriglobus tundricola gen. nov., sp. nov., a psychrotolerant cellulolytic planctomycete of the family Gemmataceae with two divergent copies of 16S rRNA gene.</title>
        <authorList>
            <person name="Kulichevskaya I.S."/>
            <person name="Ivanova A.A."/>
            <person name="Naumoff D.G."/>
            <person name="Beletsky A.V."/>
            <person name="Rijpstra W.I.C."/>
            <person name="Sinninghe Damste J.S."/>
            <person name="Mardanov A.V."/>
            <person name="Ravin N.V."/>
            <person name="Dedysh S.N."/>
        </authorList>
    </citation>
    <scope>NUCLEOTIDE SEQUENCE [LARGE SCALE GENOMIC DNA]</scope>
    <source>
        <strain evidence="2">PL17</strain>
    </source>
</reference>
<dbReference type="EMBL" id="CP053452">
    <property type="protein sequence ID" value="QJX00687.1"/>
    <property type="molecule type" value="Genomic_DNA"/>
</dbReference>
<accession>A0A6M5Z4G9</accession>
<sequence>MWKIIGIGCGVVVALGVAVTVAALVFVPRLFDFAQKKLAEEQERQAIAAAWDAPDRGAAPAQVFPLMVKGYRLDRADDRADVPELNLDVKGAHAVYSAGASRVEVFAYPVSKLEAEALMARAERAYEQDGERGVREFTSVDIEDSYGRVYLSAPGLGQSHLWFTKGWLLVFRTPDAEDREAFVREFLRTPRRQGGV</sequence>
<keyword evidence="2" id="KW-1185">Reference proteome</keyword>
<name>A0A6M5Z4G9_9BACT</name>
<proteinExistence type="predicted"/>
<dbReference type="Proteomes" id="UP000503447">
    <property type="component" value="Chromosome"/>
</dbReference>
<evidence type="ECO:0000313" key="2">
    <source>
        <dbReference type="Proteomes" id="UP000503447"/>
    </source>
</evidence>
<evidence type="ECO:0000313" key="1">
    <source>
        <dbReference type="EMBL" id="QJX00687.1"/>
    </source>
</evidence>
<dbReference type="KEGG" id="ftj:FTUN_8319"/>